<evidence type="ECO:0000313" key="2">
    <source>
        <dbReference type="EMBL" id="CAJ0565603.1"/>
    </source>
</evidence>
<dbReference type="Proteomes" id="UP001177023">
    <property type="component" value="Unassembled WGS sequence"/>
</dbReference>
<sequence length="154" mass="17378">MKRVILLAICIGSIAVVRADDEAKGEEELEIREPAEEGENHEELELSEDDFRKIEGLLGQLDDYLETTNKKMVVEEIKGFMGMGFMASVFEHVTKIVLPYVPNIGALFSGFEASLEENKSPEEVFDKMSAIRDALQKALHSMRSDLHPHDKKEL</sequence>
<comment type="caution">
    <text evidence="2">The sequence shown here is derived from an EMBL/GenBank/DDBJ whole genome shotgun (WGS) entry which is preliminary data.</text>
</comment>
<name>A0AA36CCM7_9BILA</name>
<keyword evidence="1" id="KW-0732">Signal</keyword>
<accession>A0AA36CCM7</accession>
<organism evidence="2 3">
    <name type="scientific">Mesorhabditis spiculigera</name>
    <dbReference type="NCBI Taxonomy" id="96644"/>
    <lineage>
        <taxon>Eukaryota</taxon>
        <taxon>Metazoa</taxon>
        <taxon>Ecdysozoa</taxon>
        <taxon>Nematoda</taxon>
        <taxon>Chromadorea</taxon>
        <taxon>Rhabditida</taxon>
        <taxon>Rhabditina</taxon>
        <taxon>Rhabditomorpha</taxon>
        <taxon>Rhabditoidea</taxon>
        <taxon>Rhabditidae</taxon>
        <taxon>Mesorhabditinae</taxon>
        <taxon>Mesorhabditis</taxon>
    </lineage>
</organism>
<reference evidence="2" key="1">
    <citation type="submission" date="2023-06" db="EMBL/GenBank/DDBJ databases">
        <authorList>
            <person name="Delattre M."/>
        </authorList>
    </citation>
    <scope>NUCLEOTIDE SEQUENCE</scope>
    <source>
        <strain evidence="2">AF72</strain>
    </source>
</reference>
<dbReference type="EMBL" id="CATQJA010001078">
    <property type="protein sequence ID" value="CAJ0565603.1"/>
    <property type="molecule type" value="Genomic_DNA"/>
</dbReference>
<feature type="signal peptide" evidence="1">
    <location>
        <begin position="1"/>
        <end position="19"/>
    </location>
</feature>
<feature type="non-terminal residue" evidence="2">
    <location>
        <position position="1"/>
    </location>
</feature>
<evidence type="ECO:0000256" key="1">
    <source>
        <dbReference type="SAM" id="SignalP"/>
    </source>
</evidence>
<feature type="chain" id="PRO_5041345411" evidence="1">
    <location>
        <begin position="20"/>
        <end position="154"/>
    </location>
</feature>
<evidence type="ECO:0000313" key="3">
    <source>
        <dbReference type="Proteomes" id="UP001177023"/>
    </source>
</evidence>
<gene>
    <name evidence="2" type="ORF">MSPICULIGERA_LOCUS4236</name>
</gene>
<keyword evidence="3" id="KW-1185">Reference proteome</keyword>
<proteinExistence type="predicted"/>
<dbReference type="AlphaFoldDB" id="A0AA36CCM7"/>
<protein>
    <submittedName>
        <fullName evidence="2">Uncharacterized protein</fullName>
    </submittedName>
</protein>